<dbReference type="EMBL" id="BQKV01000098">
    <property type="protein sequence ID" value="GJN65581.1"/>
    <property type="molecule type" value="Genomic_DNA"/>
</dbReference>
<evidence type="ECO:0000256" key="1">
    <source>
        <dbReference type="ARBA" id="ARBA00009437"/>
    </source>
</evidence>
<reference evidence="6" key="1">
    <citation type="journal article" date="2022" name="Int. J. Syst. Evol. Microbiol.">
        <title>Genome-based, phenotypic and chemotaxonomic classification of Faecalibacterium strains: proposal of three novel species Faecalibacterium duncaniae sp. nov., Faecalibacterium hattorii sp. nov. and Faecalibacterium gallinarum sp. nov. .</title>
        <authorList>
            <person name="Sakamoto M."/>
            <person name="Sakurai N."/>
            <person name="Tanno H."/>
            <person name="Iino T."/>
            <person name="Ohkuma M."/>
            <person name="Endo A."/>
        </authorList>
    </citation>
    <scope>NUCLEOTIDE SEQUENCE</scope>
    <source>
        <strain evidence="6">JCM 17207</strain>
    </source>
</reference>
<evidence type="ECO:0000259" key="5">
    <source>
        <dbReference type="PROSITE" id="PS50931"/>
    </source>
</evidence>
<dbReference type="InterPro" id="IPR036388">
    <property type="entry name" value="WH-like_DNA-bd_sf"/>
</dbReference>
<dbReference type="PROSITE" id="PS50931">
    <property type="entry name" value="HTH_LYSR"/>
    <property type="match status" value="1"/>
</dbReference>
<evidence type="ECO:0000313" key="6">
    <source>
        <dbReference type="EMBL" id="GJN65581.1"/>
    </source>
</evidence>
<dbReference type="Proteomes" id="UP001055185">
    <property type="component" value="Unassembled WGS sequence"/>
</dbReference>
<protein>
    <submittedName>
        <fullName evidence="6">LysR family transcriptional regulator</fullName>
    </submittedName>
</protein>
<dbReference type="PANTHER" id="PTHR30346">
    <property type="entry name" value="TRANSCRIPTIONAL DUAL REGULATOR HCAR-RELATED"/>
    <property type="match status" value="1"/>
</dbReference>
<keyword evidence="4" id="KW-0804">Transcription</keyword>
<dbReference type="GO" id="GO:0003700">
    <property type="term" value="F:DNA-binding transcription factor activity"/>
    <property type="evidence" value="ECO:0007669"/>
    <property type="project" value="InterPro"/>
</dbReference>
<organism evidence="6 7">
    <name type="scientific">Faecalibacterium gallinarum</name>
    <dbReference type="NCBI Taxonomy" id="2903556"/>
    <lineage>
        <taxon>Bacteria</taxon>
        <taxon>Bacillati</taxon>
        <taxon>Bacillota</taxon>
        <taxon>Clostridia</taxon>
        <taxon>Eubacteriales</taxon>
        <taxon>Oscillospiraceae</taxon>
        <taxon>Faecalibacterium</taxon>
    </lineage>
</organism>
<dbReference type="GO" id="GO:0032993">
    <property type="term" value="C:protein-DNA complex"/>
    <property type="evidence" value="ECO:0007669"/>
    <property type="project" value="TreeGrafter"/>
</dbReference>
<dbReference type="Gene3D" id="3.40.190.10">
    <property type="entry name" value="Periplasmic binding protein-like II"/>
    <property type="match status" value="2"/>
</dbReference>
<dbReference type="SUPFAM" id="SSF46785">
    <property type="entry name" value="Winged helix' DNA-binding domain"/>
    <property type="match status" value="1"/>
</dbReference>
<dbReference type="PRINTS" id="PR00039">
    <property type="entry name" value="HTHLYSR"/>
</dbReference>
<comment type="caution">
    <text evidence="6">The sequence shown here is derived from an EMBL/GenBank/DDBJ whole genome shotgun (WGS) entry which is preliminary data.</text>
</comment>
<name>A0AA37MZ33_9FIRM</name>
<dbReference type="InterPro" id="IPR036390">
    <property type="entry name" value="WH_DNA-bd_sf"/>
</dbReference>
<dbReference type="Pfam" id="PF03466">
    <property type="entry name" value="LysR_substrate"/>
    <property type="match status" value="1"/>
</dbReference>
<accession>A0AA37MZ33</accession>
<dbReference type="PANTHER" id="PTHR30346:SF0">
    <property type="entry name" value="HCA OPERON TRANSCRIPTIONAL ACTIVATOR HCAR"/>
    <property type="match status" value="1"/>
</dbReference>
<dbReference type="InterPro" id="IPR000847">
    <property type="entry name" value="LysR_HTH_N"/>
</dbReference>
<dbReference type="FunFam" id="1.10.10.10:FF:000001">
    <property type="entry name" value="LysR family transcriptional regulator"/>
    <property type="match status" value="1"/>
</dbReference>
<dbReference type="GO" id="GO:0003677">
    <property type="term" value="F:DNA binding"/>
    <property type="evidence" value="ECO:0007669"/>
    <property type="project" value="UniProtKB-KW"/>
</dbReference>
<dbReference type="Pfam" id="PF00126">
    <property type="entry name" value="HTH_1"/>
    <property type="match status" value="1"/>
</dbReference>
<keyword evidence="3" id="KW-0238">DNA-binding</keyword>
<dbReference type="InterPro" id="IPR005119">
    <property type="entry name" value="LysR_subst-bd"/>
</dbReference>
<evidence type="ECO:0000256" key="2">
    <source>
        <dbReference type="ARBA" id="ARBA00023015"/>
    </source>
</evidence>
<feature type="domain" description="HTH lysR-type" evidence="5">
    <location>
        <begin position="1"/>
        <end position="58"/>
    </location>
</feature>
<dbReference type="RefSeq" id="WP_238317793.1">
    <property type="nucleotide sequence ID" value="NZ_BQKV01000098.1"/>
</dbReference>
<dbReference type="AlphaFoldDB" id="A0AA37MZ33"/>
<gene>
    <name evidence="6" type="ORF">JCM17207_22060</name>
</gene>
<dbReference type="CDD" id="cd05466">
    <property type="entry name" value="PBP2_LTTR_substrate"/>
    <property type="match status" value="1"/>
</dbReference>
<evidence type="ECO:0000256" key="3">
    <source>
        <dbReference type="ARBA" id="ARBA00023125"/>
    </source>
</evidence>
<keyword evidence="7" id="KW-1185">Reference proteome</keyword>
<evidence type="ECO:0000313" key="7">
    <source>
        <dbReference type="Proteomes" id="UP001055185"/>
    </source>
</evidence>
<dbReference type="SUPFAM" id="SSF53850">
    <property type="entry name" value="Periplasmic binding protein-like II"/>
    <property type="match status" value="1"/>
</dbReference>
<evidence type="ECO:0000256" key="4">
    <source>
        <dbReference type="ARBA" id="ARBA00023163"/>
    </source>
</evidence>
<dbReference type="Gene3D" id="1.10.10.10">
    <property type="entry name" value="Winged helix-like DNA-binding domain superfamily/Winged helix DNA-binding domain"/>
    <property type="match status" value="1"/>
</dbReference>
<comment type="similarity">
    <text evidence="1">Belongs to the LysR transcriptional regulatory family.</text>
</comment>
<keyword evidence="2" id="KW-0805">Transcription regulation</keyword>
<sequence length="293" mass="32659">MTLQQLRCFTAVAKNLNFRRAAEQLYISQPAVTRQVQLLEAELGVPLFQRVQRHIVLTDAGRNFYSDAVDILDRVEFARQRAKQAAVSGPTLHIGCESSIQIYRLPQIYALYRQACPEVFISNTEVTHTERRELLASGQLDAAFMSRICVSDTVGLSYASLFHGHFCCVVPVGHRLAEYPTLSSRDLEGEVLILLDAVHCPPEMDAIQAQLLRECRNVTLNFSGSSLYTVPMIEGGLGIAVMPNFVCPASDKIRLIPFETESDIEYGIAWHSGDPSDKVRKFIHAARTAYGTL</sequence>
<proteinExistence type="inferred from homology"/>